<evidence type="ECO:0000256" key="5">
    <source>
        <dbReference type="ARBA" id="ARBA00023136"/>
    </source>
</evidence>
<keyword evidence="3 6" id="KW-0812">Transmembrane</keyword>
<feature type="transmembrane region" description="Helical" evidence="6">
    <location>
        <begin position="48"/>
        <end position="70"/>
    </location>
</feature>
<protein>
    <submittedName>
        <fullName evidence="7">YihY/virulence factor BrkB family protein</fullName>
    </submittedName>
</protein>
<dbReference type="AlphaFoldDB" id="A0A927IRR7"/>
<feature type="transmembrane region" description="Helical" evidence="6">
    <location>
        <begin position="339"/>
        <end position="357"/>
    </location>
</feature>
<dbReference type="InterPro" id="IPR017039">
    <property type="entry name" value="Virul_fac_BrkB"/>
</dbReference>
<feature type="transmembrane region" description="Helical" evidence="6">
    <location>
        <begin position="195"/>
        <end position="215"/>
    </location>
</feature>
<gene>
    <name evidence="7" type="ORF">IC608_00690</name>
</gene>
<evidence type="ECO:0000313" key="7">
    <source>
        <dbReference type="EMBL" id="MBD8063991.1"/>
    </source>
</evidence>
<dbReference type="GO" id="GO:0005886">
    <property type="term" value="C:plasma membrane"/>
    <property type="evidence" value="ECO:0007669"/>
    <property type="project" value="UniProtKB-SubCell"/>
</dbReference>
<evidence type="ECO:0000256" key="4">
    <source>
        <dbReference type="ARBA" id="ARBA00022989"/>
    </source>
</evidence>
<reference evidence="7" key="1">
    <citation type="submission" date="2020-09" db="EMBL/GenBank/DDBJ databases">
        <title>Genome seq and assembly of Devosia sp.</title>
        <authorList>
            <person name="Chhetri G."/>
        </authorList>
    </citation>
    <scope>NUCLEOTIDE SEQUENCE</scope>
    <source>
        <strain evidence="7">PTR5</strain>
    </source>
</reference>
<dbReference type="PANTHER" id="PTHR30213:SF0">
    <property type="entry name" value="UPF0761 MEMBRANE PROTEIN YIHY"/>
    <property type="match status" value="1"/>
</dbReference>
<evidence type="ECO:0000256" key="3">
    <source>
        <dbReference type="ARBA" id="ARBA00022692"/>
    </source>
</evidence>
<organism evidence="7 8">
    <name type="scientific">Devosia oryzisoli</name>
    <dbReference type="NCBI Taxonomy" id="2774138"/>
    <lineage>
        <taxon>Bacteria</taxon>
        <taxon>Pseudomonadati</taxon>
        <taxon>Pseudomonadota</taxon>
        <taxon>Alphaproteobacteria</taxon>
        <taxon>Hyphomicrobiales</taxon>
        <taxon>Devosiaceae</taxon>
        <taxon>Devosia</taxon>
    </lineage>
</organism>
<comment type="subcellular location">
    <subcellularLocation>
        <location evidence="1">Cell membrane</location>
        <topology evidence="1">Multi-pass membrane protein</topology>
    </subcellularLocation>
</comment>
<keyword evidence="8" id="KW-1185">Reference proteome</keyword>
<sequence length="365" mass="39568">MTQSNHHEGRGRRADQPTDIPARGWKDILWRVYGDINQNRIMLTAAGVTFYLLLSLVPTLTAFVSLYGLFNDPASVLDQIAFLQGIVPSDVLSVLTDQLTRLTSEGGSTLGWTLVISLGIALWSSSSGVKALFEGMNIAYHEREDRNFFVLNATALIFTFCGAVAGVLVIAAVVVMPIILSIFALGEGAEWLVRIGSYVAMLVVISLMIAALYRWGPAREQAKWRWITPGTVLSTVALAVGSVGFSWYAANFSDNNATYGSLGAVIGLMTWLWISVTLVLIGALLNAQIEHQTMRDTTTGERVPLGSRGAYVADTVGGRDNKSDANADEVRPDRHRKRVSWGTLAFAAPAAAALLLLERKKPANK</sequence>
<evidence type="ECO:0000256" key="6">
    <source>
        <dbReference type="SAM" id="Phobius"/>
    </source>
</evidence>
<dbReference type="RefSeq" id="WP_191772114.1">
    <property type="nucleotide sequence ID" value="NZ_JACYFU010000001.1"/>
</dbReference>
<feature type="transmembrane region" description="Helical" evidence="6">
    <location>
        <begin position="154"/>
        <end position="183"/>
    </location>
</feature>
<keyword evidence="2" id="KW-1003">Cell membrane</keyword>
<evidence type="ECO:0000313" key="8">
    <source>
        <dbReference type="Proteomes" id="UP000654108"/>
    </source>
</evidence>
<dbReference type="EMBL" id="JACYFU010000001">
    <property type="protein sequence ID" value="MBD8063991.1"/>
    <property type="molecule type" value="Genomic_DNA"/>
</dbReference>
<dbReference type="Pfam" id="PF03631">
    <property type="entry name" value="Virul_fac_BrkB"/>
    <property type="match status" value="1"/>
</dbReference>
<keyword evidence="5 6" id="KW-0472">Membrane</keyword>
<feature type="transmembrane region" description="Helical" evidence="6">
    <location>
        <begin position="110"/>
        <end position="133"/>
    </location>
</feature>
<dbReference type="NCBIfam" id="TIGR00765">
    <property type="entry name" value="yihY_not_rbn"/>
    <property type="match status" value="1"/>
</dbReference>
<name>A0A927IRR7_9HYPH</name>
<dbReference type="Proteomes" id="UP000654108">
    <property type="component" value="Unassembled WGS sequence"/>
</dbReference>
<comment type="caution">
    <text evidence="7">The sequence shown here is derived from an EMBL/GenBank/DDBJ whole genome shotgun (WGS) entry which is preliminary data.</text>
</comment>
<dbReference type="PANTHER" id="PTHR30213">
    <property type="entry name" value="INNER MEMBRANE PROTEIN YHJD"/>
    <property type="match status" value="1"/>
</dbReference>
<evidence type="ECO:0000256" key="2">
    <source>
        <dbReference type="ARBA" id="ARBA00022475"/>
    </source>
</evidence>
<evidence type="ECO:0000256" key="1">
    <source>
        <dbReference type="ARBA" id="ARBA00004651"/>
    </source>
</evidence>
<feature type="transmembrane region" description="Helical" evidence="6">
    <location>
        <begin position="262"/>
        <end position="285"/>
    </location>
</feature>
<accession>A0A927IRR7</accession>
<proteinExistence type="predicted"/>
<keyword evidence="4 6" id="KW-1133">Transmembrane helix</keyword>
<feature type="transmembrane region" description="Helical" evidence="6">
    <location>
        <begin position="227"/>
        <end position="250"/>
    </location>
</feature>